<sequence>MPTPARTLKVTARLPDGRLLIAHLDPQLPAHHSPLRRALHTAGIPLTSRDQ</sequence>
<protein>
    <submittedName>
        <fullName evidence="1">Uncharacterized protein</fullName>
    </submittedName>
</protein>
<dbReference type="Proteomes" id="UP000636661">
    <property type="component" value="Unassembled WGS sequence"/>
</dbReference>
<evidence type="ECO:0000313" key="2">
    <source>
        <dbReference type="Proteomes" id="UP000636661"/>
    </source>
</evidence>
<name>A0A918I2L9_9ACTN</name>
<dbReference type="EMBL" id="BMTP01000020">
    <property type="protein sequence ID" value="GGU62637.1"/>
    <property type="molecule type" value="Genomic_DNA"/>
</dbReference>
<dbReference type="AlphaFoldDB" id="A0A918I2L9"/>
<evidence type="ECO:0000313" key="1">
    <source>
        <dbReference type="EMBL" id="GGU62637.1"/>
    </source>
</evidence>
<dbReference type="RefSeq" id="WP_189554355.1">
    <property type="nucleotide sequence ID" value="NZ_BMTP01000020.1"/>
</dbReference>
<gene>
    <name evidence="1" type="ORF">GCM10010274_59300</name>
</gene>
<organism evidence="1 2">
    <name type="scientific">Streptomyces lavendofoliae</name>
    <dbReference type="NCBI Taxonomy" id="67314"/>
    <lineage>
        <taxon>Bacteria</taxon>
        <taxon>Bacillati</taxon>
        <taxon>Actinomycetota</taxon>
        <taxon>Actinomycetes</taxon>
        <taxon>Kitasatosporales</taxon>
        <taxon>Streptomycetaceae</taxon>
        <taxon>Streptomyces</taxon>
    </lineage>
</organism>
<reference evidence="1" key="1">
    <citation type="journal article" date="2014" name="Int. J. Syst. Evol. Microbiol.">
        <title>Complete genome sequence of Corynebacterium casei LMG S-19264T (=DSM 44701T), isolated from a smear-ripened cheese.</title>
        <authorList>
            <consortium name="US DOE Joint Genome Institute (JGI-PGF)"/>
            <person name="Walter F."/>
            <person name="Albersmeier A."/>
            <person name="Kalinowski J."/>
            <person name="Ruckert C."/>
        </authorList>
    </citation>
    <scope>NUCLEOTIDE SEQUENCE</scope>
    <source>
        <strain evidence="1">JCM 4391</strain>
    </source>
</reference>
<comment type="caution">
    <text evidence="1">The sequence shown here is derived from an EMBL/GenBank/DDBJ whole genome shotgun (WGS) entry which is preliminary data.</text>
</comment>
<reference evidence="1" key="2">
    <citation type="submission" date="2020-09" db="EMBL/GenBank/DDBJ databases">
        <authorList>
            <person name="Sun Q."/>
            <person name="Ohkuma M."/>
        </authorList>
    </citation>
    <scope>NUCLEOTIDE SEQUENCE</scope>
    <source>
        <strain evidence="1">JCM 4391</strain>
    </source>
</reference>
<proteinExistence type="predicted"/>
<accession>A0A918I2L9</accession>
<keyword evidence="2" id="KW-1185">Reference proteome</keyword>